<dbReference type="EMBL" id="PHIG01000033">
    <property type="protein sequence ID" value="PJK29395.1"/>
    <property type="molecule type" value="Genomic_DNA"/>
</dbReference>
<reference evidence="2 3" key="1">
    <citation type="submission" date="2017-11" db="EMBL/GenBank/DDBJ databases">
        <title>Draft genome sequence of Rhizobiales bacterium SY3-13.</title>
        <authorList>
            <person name="Sun C."/>
        </authorList>
    </citation>
    <scope>NUCLEOTIDE SEQUENCE [LARGE SCALE GENOMIC DNA]</scope>
    <source>
        <strain evidence="2 3">SY3-13</strain>
    </source>
</reference>
<evidence type="ECO:0000313" key="3">
    <source>
        <dbReference type="Proteomes" id="UP000229498"/>
    </source>
</evidence>
<dbReference type="AlphaFoldDB" id="A0A2M9G112"/>
<evidence type="ECO:0000256" key="1">
    <source>
        <dbReference type="SAM" id="SignalP"/>
    </source>
</evidence>
<proteinExistence type="predicted"/>
<dbReference type="PROSITE" id="PS51257">
    <property type="entry name" value="PROKAR_LIPOPROTEIN"/>
    <property type="match status" value="1"/>
</dbReference>
<evidence type="ECO:0000313" key="2">
    <source>
        <dbReference type="EMBL" id="PJK29395.1"/>
    </source>
</evidence>
<dbReference type="OrthoDB" id="6306524at2"/>
<gene>
    <name evidence="2" type="ORF">CVT23_12405</name>
</gene>
<keyword evidence="1" id="KW-0732">Signal</keyword>
<protein>
    <submittedName>
        <fullName evidence="2">Uncharacterized protein</fullName>
    </submittedName>
</protein>
<accession>A0A2M9G112</accession>
<keyword evidence="3" id="KW-1185">Reference proteome</keyword>
<name>A0A2M9G112_9PROT</name>
<sequence length="202" mass="21983">MTGSIRLALAAAALALLAACGTYQSIDKNRRADVGDNMTVQVVGDWAAVSSYAVPLNGASARWTADGLSVNQLLFFDGIQPQTPILKTGKENVDDDLPLYRAGMTESGVMELVESTLAKVTQAPRIRATGLRPETFLDRRGFGFEVEMVTVEQLEVRGLVIGAMIGERLYMVLYQAPRLHFFDLHAPAVKRIANSARLDLES</sequence>
<dbReference type="Proteomes" id="UP000229498">
    <property type="component" value="Unassembled WGS sequence"/>
</dbReference>
<comment type="caution">
    <text evidence="2">The sequence shown here is derived from an EMBL/GenBank/DDBJ whole genome shotgun (WGS) entry which is preliminary data.</text>
</comment>
<feature type="signal peptide" evidence="1">
    <location>
        <begin position="1"/>
        <end position="18"/>
    </location>
</feature>
<dbReference type="RefSeq" id="WP_109792063.1">
    <property type="nucleotide sequence ID" value="NZ_PHIG01000033.1"/>
</dbReference>
<feature type="chain" id="PRO_5014838429" evidence="1">
    <location>
        <begin position="19"/>
        <end position="202"/>
    </location>
</feature>
<organism evidence="2 3">
    <name type="scientific">Minwuia thermotolerans</name>
    <dbReference type="NCBI Taxonomy" id="2056226"/>
    <lineage>
        <taxon>Bacteria</taxon>
        <taxon>Pseudomonadati</taxon>
        <taxon>Pseudomonadota</taxon>
        <taxon>Alphaproteobacteria</taxon>
        <taxon>Minwuiales</taxon>
        <taxon>Minwuiaceae</taxon>
        <taxon>Minwuia</taxon>
    </lineage>
</organism>